<proteinExistence type="predicted"/>
<evidence type="ECO:0000313" key="1">
    <source>
        <dbReference type="EMBL" id="KAJ8967691.1"/>
    </source>
</evidence>
<protein>
    <submittedName>
        <fullName evidence="1">Uncharacterized protein</fullName>
    </submittedName>
</protein>
<gene>
    <name evidence="1" type="ORF">NQ314_002688</name>
</gene>
<keyword evidence="2" id="KW-1185">Reference proteome</keyword>
<organism evidence="1 2">
    <name type="scientific">Rhamnusium bicolor</name>
    <dbReference type="NCBI Taxonomy" id="1586634"/>
    <lineage>
        <taxon>Eukaryota</taxon>
        <taxon>Metazoa</taxon>
        <taxon>Ecdysozoa</taxon>
        <taxon>Arthropoda</taxon>
        <taxon>Hexapoda</taxon>
        <taxon>Insecta</taxon>
        <taxon>Pterygota</taxon>
        <taxon>Neoptera</taxon>
        <taxon>Endopterygota</taxon>
        <taxon>Coleoptera</taxon>
        <taxon>Polyphaga</taxon>
        <taxon>Cucujiformia</taxon>
        <taxon>Chrysomeloidea</taxon>
        <taxon>Cerambycidae</taxon>
        <taxon>Lepturinae</taxon>
        <taxon>Rhagiini</taxon>
        <taxon>Rhamnusium</taxon>
    </lineage>
</organism>
<dbReference type="Proteomes" id="UP001162156">
    <property type="component" value="Unassembled WGS sequence"/>
</dbReference>
<accession>A0AAV8ZRD1</accession>
<dbReference type="AlphaFoldDB" id="A0AAV8ZRD1"/>
<name>A0AAV8ZRD1_9CUCU</name>
<comment type="caution">
    <text evidence="1">The sequence shown here is derived from an EMBL/GenBank/DDBJ whole genome shotgun (WGS) entry which is preliminary data.</text>
</comment>
<evidence type="ECO:0000313" key="2">
    <source>
        <dbReference type="Proteomes" id="UP001162156"/>
    </source>
</evidence>
<dbReference type="EMBL" id="JANEYF010000839">
    <property type="protein sequence ID" value="KAJ8967691.1"/>
    <property type="molecule type" value="Genomic_DNA"/>
</dbReference>
<sequence length="77" mass="9018">MDYLNVWGISQHTDDTVTNQLKPNDVNIFDLKHEICDDNIAMEEKYDECEDITVKNEVVVELDSPELLFIKSEETER</sequence>
<reference evidence="1" key="1">
    <citation type="journal article" date="2023" name="Insect Mol. Biol.">
        <title>Genome sequencing provides insights into the evolution of gene families encoding plant cell wall-degrading enzymes in longhorned beetles.</title>
        <authorList>
            <person name="Shin N.R."/>
            <person name="Okamura Y."/>
            <person name="Kirsch R."/>
            <person name="Pauchet Y."/>
        </authorList>
    </citation>
    <scope>NUCLEOTIDE SEQUENCE</scope>
    <source>
        <strain evidence="1">RBIC_L_NR</strain>
    </source>
</reference>